<evidence type="ECO:0000256" key="1">
    <source>
        <dbReference type="ARBA" id="ARBA00004613"/>
    </source>
</evidence>
<dbReference type="CDD" id="cd00190">
    <property type="entry name" value="Tryp_SPc"/>
    <property type="match status" value="1"/>
</dbReference>
<comment type="subcellular location">
    <subcellularLocation>
        <location evidence="1">Secreted</location>
    </subcellularLocation>
</comment>
<dbReference type="EMBL" id="GGMR01000835">
    <property type="protein sequence ID" value="MBY13454.1"/>
    <property type="molecule type" value="Transcribed_RNA"/>
</dbReference>
<feature type="domain" description="Peptidase S1" evidence="8">
    <location>
        <begin position="1"/>
        <end position="183"/>
    </location>
</feature>
<dbReference type="PROSITE" id="PS00135">
    <property type="entry name" value="TRYPSIN_SER"/>
    <property type="match status" value="1"/>
</dbReference>
<dbReference type="Gene3D" id="2.40.10.10">
    <property type="entry name" value="Trypsin-like serine proteases"/>
    <property type="match status" value="2"/>
</dbReference>
<accession>A0A2S2N8A3</accession>
<dbReference type="SUPFAM" id="SSF50494">
    <property type="entry name" value="Trypsin-like serine proteases"/>
    <property type="match status" value="1"/>
</dbReference>
<protein>
    <submittedName>
        <fullName evidence="9">Proclotting enzyme</fullName>
    </submittedName>
</protein>
<dbReference type="PROSITE" id="PS50240">
    <property type="entry name" value="TRYPSIN_DOM"/>
    <property type="match status" value="1"/>
</dbReference>
<dbReference type="GO" id="GO:0006508">
    <property type="term" value="P:proteolysis"/>
    <property type="evidence" value="ECO:0007669"/>
    <property type="project" value="UniProtKB-KW"/>
</dbReference>
<dbReference type="GO" id="GO:0004252">
    <property type="term" value="F:serine-type endopeptidase activity"/>
    <property type="evidence" value="ECO:0007669"/>
    <property type="project" value="InterPro"/>
</dbReference>
<proteinExistence type="inferred from homology"/>
<dbReference type="PANTHER" id="PTHR24264:SF65">
    <property type="entry name" value="SRCR DOMAIN-CONTAINING PROTEIN"/>
    <property type="match status" value="1"/>
</dbReference>
<keyword evidence="5" id="KW-0720">Serine protease</keyword>
<comment type="similarity">
    <text evidence="7">Belongs to the peptidase S1 family. CLIP subfamily.</text>
</comment>
<evidence type="ECO:0000259" key="8">
    <source>
        <dbReference type="PROSITE" id="PS50240"/>
    </source>
</evidence>
<keyword evidence="3" id="KW-0645">Protease</keyword>
<organism evidence="9">
    <name type="scientific">Schizaphis graminum</name>
    <name type="common">Green bug aphid</name>
    <dbReference type="NCBI Taxonomy" id="13262"/>
    <lineage>
        <taxon>Eukaryota</taxon>
        <taxon>Metazoa</taxon>
        <taxon>Ecdysozoa</taxon>
        <taxon>Arthropoda</taxon>
        <taxon>Hexapoda</taxon>
        <taxon>Insecta</taxon>
        <taxon>Pterygota</taxon>
        <taxon>Neoptera</taxon>
        <taxon>Paraneoptera</taxon>
        <taxon>Hemiptera</taxon>
        <taxon>Sternorrhyncha</taxon>
        <taxon>Aphidomorpha</taxon>
        <taxon>Aphidoidea</taxon>
        <taxon>Aphididae</taxon>
        <taxon>Aphidini</taxon>
        <taxon>Schizaphis</taxon>
    </lineage>
</organism>
<evidence type="ECO:0000256" key="3">
    <source>
        <dbReference type="ARBA" id="ARBA00022670"/>
    </source>
</evidence>
<evidence type="ECO:0000256" key="4">
    <source>
        <dbReference type="ARBA" id="ARBA00022801"/>
    </source>
</evidence>
<reference evidence="9" key="1">
    <citation type="submission" date="2018-04" db="EMBL/GenBank/DDBJ databases">
        <title>Transcriptome of Schizaphis graminum biotype I.</title>
        <authorList>
            <person name="Scully E.D."/>
            <person name="Geib S.M."/>
            <person name="Palmer N.A."/>
            <person name="Koch K."/>
            <person name="Bradshaw J."/>
            <person name="Heng-Moss T."/>
            <person name="Sarath G."/>
        </authorList>
    </citation>
    <scope>NUCLEOTIDE SEQUENCE</scope>
</reference>
<dbReference type="FunFam" id="2.40.10.10:FF:000002">
    <property type="entry name" value="Transmembrane protease serine"/>
    <property type="match status" value="1"/>
</dbReference>
<evidence type="ECO:0000256" key="6">
    <source>
        <dbReference type="ARBA" id="ARBA00023157"/>
    </source>
</evidence>
<dbReference type="InterPro" id="IPR033116">
    <property type="entry name" value="TRYPSIN_SER"/>
</dbReference>
<dbReference type="Pfam" id="PF00089">
    <property type="entry name" value="Trypsin"/>
    <property type="match status" value="1"/>
</dbReference>
<dbReference type="InterPro" id="IPR050127">
    <property type="entry name" value="Serine_Proteases_S1"/>
</dbReference>
<dbReference type="InterPro" id="IPR001314">
    <property type="entry name" value="Peptidase_S1A"/>
</dbReference>
<keyword evidence="2" id="KW-0964">Secreted</keyword>
<dbReference type="InterPro" id="IPR043504">
    <property type="entry name" value="Peptidase_S1_PA_chymotrypsin"/>
</dbReference>
<dbReference type="InterPro" id="IPR009003">
    <property type="entry name" value="Peptidase_S1_PA"/>
</dbReference>
<dbReference type="PRINTS" id="PR00722">
    <property type="entry name" value="CHYMOTRYPSIN"/>
</dbReference>
<gene>
    <name evidence="9" type="primary">PCE_0</name>
    <name evidence="9" type="ORF">g.58158</name>
</gene>
<evidence type="ECO:0000256" key="7">
    <source>
        <dbReference type="ARBA" id="ARBA00024195"/>
    </source>
</evidence>
<dbReference type="GO" id="GO:0005615">
    <property type="term" value="C:extracellular space"/>
    <property type="evidence" value="ECO:0007669"/>
    <property type="project" value="TreeGrafter"/>
</dbReference>
<keyword evidence="6" id="KW-1015">Disulfide bond</keyword>
<evidence type="ECO:0000256" key="2">
    <source>
        <dbReference type="ARBA" id="ARBA00022525"/>
    </source>
</evidence>
<keyword evidence="4" id="KW-0378">Hydrolase</keyword>
<sequence>MINDGPKPLDILIERIIYHEEYDTRKIINNIALLVLKNSVTFNEMIQPICLPGTLDMKTVEKSQKMPFIAGWGSTNASPQNNEMNSTSLMEVQIPISNLTACKQAYASYKTVIDDKVICAGYPEGGKDSCRGDSGGPLMWSKRKQFYLIGIVSYGFKECGHPGYPGVYTKVASYMDWILKNINN</sequence>
<dbReference type="SMART" id="SM00020">
    <property type="entry name" value="Tryp_SPc"/>
    <property type="match status" value="1"/>
</dbReference>
<dbReference type="AlphaFoldDB" id="A0A2S2N8A3"/>
<evidence type="ECO:0000313" key="9">
    <source>
        <dbReference type="EMBL" id="MBY13454.1"/>
    </source>
</evidence>
<evidence type="ECO:0000256" key="5">
    <source>
        <dbReference type="ARBA" id="ARBA00022825"/>
    </source>
</evidence>
<dbReference type="PANTHER" id="PTHR24264">
    <property type="entry name" value="TRYPSIN-RELATED"/>
    <property type="match status" value="1"/>
</dbReference>
<dbReference type="InterPro" id="IPR001254">
    <property type="entry name" value="Trypsin_dom"/>
</dbReference>
<name>A0A2S2N8A3_SCHGA</name>